<dbReference type="RefSeq" id="WP_039259111.1">
    <property type="nucleotide sequence ID" value="NZ_JDRY01000016.1"/>
</dbReference>
<comment type="similarity">
    <text evidence="1">Belongs to the bacterial solute-binding protein 8 family.</text>
</comment>
<name>A0A0A0IIJ2_CLOBO</name>
<evidence type="ECO:0000256" key="1">
    <source>
        <dbReference type="ARBA" id="ARBA00008814"/>
    </source>
</evidence>
<dbReference type="InterPro" id="IPR002491">
    <property type="entry name" value="ABC_transptr_periplasmic_BD"/>
</dbReference>
<dbReference type="SUPFAM" id="SSF53807">
    <property type="entry name" value="Helical backbone' metal receptor"/>
    <property type="match status" value="1"/>
</dbReference>
<dbReference type="EMBL" id="JDRY01000016">
    <property type="protein sequence ID" value="KGN00773.1"/>
    <property type="molecule type" value="Genomic_DNA"/>
</dbReference>
<dbReference type="Gene3D" id="3.40.50.1980">
    <property type="entry name" value="Nitrogenase molybdenum iron protein domain"/>
    <property type="match status" value="2"/>
</dbReference>
<dbReference type="InterPro" id="IPR050902">
    <property type="entry name" value="ABC_Transporter_SBP"/>
</dbReference>
<comment type="caution">
    <text evidence="3">The sequence shown here is derived from an EMBL/GenBank/DDBJ whole genome shotgun (WGS) entry which is preliminary data.</text>
</comment>
<feature type="domain" description="Fe/B12 periplasmic-binding" evidence="2">
    <location>
        <begin position="66"/>
        <end position="330"/>
    </location>
</feature>
<dbReference type="PROSITE" id="PS50983">
    <property type="entry name" value="FE_B12_PBP"/>
    <property type="match status" value="1"/>
</dbReference>
<organism evidence="3 4">
    <name type="scientific">Clostridium botulinum C/D str. DC5</name>
    <dbReference type="NCBI Taxonomy" id="1443128"/>
    <lineage>
        <taxon>Bacteria</taxon>
        <taxon>Bacillati</taxon>
        <taxon>Bacillota</taxon>
        <taxon>Clostridia</taxon>
        <taxon>Eubacteriales</taxon>
        <taxon>Clostridiaceae</taxon>
        <taxon>Clostridium</taxon>
    </lineage>
</organism>
<proteinExistence type="inferred from homology"/>
<dbReference type="PANTHER" id="PTHR30535">
    <property type="entry name" value="VITAMIN B12-BINDING PROTEIN"/>
    <property type="match status" value="1"/>
</dbReference>
<dbReference type="Proteomes" id="UP000030014">
    <property type="component" value="Unassembled WGS sequence"/>
</dbReference>
<sequence>MKKVISSFLAAFMILGFVGCSNQKPVEKSKANVQSEQKKSHYPVKIKTYNFARKPIEVTFNKSPEKVLAVCQNSVETLMALGLQDKIVAAAELDHDIKDKYKDSLKRIKYYEEAPSKEEVIAIQPDFILGWYFLFSDKMLGDVGFWNSRGINTYMAKNSGVILQNSLQNEYDDILNIGKIFNVEDKANAIVNNMKKEIEKSKEFVKGKKPVKTVILEVGKDKMYRIYGKESIGGDVATQVGADLVGKKNASISAEELVKLNPDVIFTVHYGKELSKDVAVNSILNSSALASISAVKSKRVNPIMLGEVYASGVRTLDGIKTISKGLYPELYKNKAK</sequence>
<dbReference type="AlphaFoldDB" id="A0A0A0IIJ2"/>
<evidence type="ECO:0000259" key="2">
    <source>
        <dbReference type="PROSITE" id="PS50983"/>
    </source>
</evidence>
<accession>A0A0A0IIJ2</accession>
<reference evidence="3 4" key="1">
    <citation type="submission" date="2014-01" db="EMBL/GenBank/DDBJ databases">
        <title>Plasmidome dynamics in the species complex Clostridium novyi sensu lato converts strains of independent lineages into distinctly different pathogens.</title>
        <authorList>
            <person name="Skarin H."/>
            <person name="Segerman B."/>
        </authorList>
    </citation>
    <scope>NUCLEOTIDE SEQUENCE [LARGE SCALE GENOMIC DNA]</scope>
    <source>
        <strain evidence="3 4">DC5</strain>
    </source>
</reference>
<gene>
    <name evidence="3" type="ORF">Z955_02515</name>
</gene>
<protein>
    <submittedName>
        <fullName evidence="3">Iron ABC transporter substrate-binding protein</fullName>
    </submittedName>
</protein>
<dbReference type="PANTHER" id="PTHR30535:SF7">
    <property type="entry name" value="IRON(III) DICITRATE-BINDING PROTEIN"/>
    <property type="match status" value="1"/>
</dbReference>
<dbReference type="PROSITE" id="PS51257">
    <property type="entry name" value="PROKAR_LIPOPROTEIN"/>
    <property type="match status" value="1"/>
</dbReference>
<evidence type="ECO:0000313" key="4">
    <source>
        <dbReference type="Proteomes" id="UP000030014"/>
    </source>
</evidence>
<evidence type="ECO:0000313" key="3">
    <source>
        <dbReference type="EMBL" id="KGN00773.1"/>
    </source>
</evidence>
<dbReference type="Pfam" id="PF01497">
    <property type="entry name" value="Peripla_BP_2"/>
    <property type="match status" value="1"/>
</dbReference>